<protein>
    <submittedName>
        <fullName evidence="2">TonB-dependent receptor</fullName>
    </submittedName>
</protein>
<dbReference type="SUPFAM" id="SSF49464">
    <property type="entry name" value="Carboxypeptidase regulatory domain-like"/>
    <property type="match status" value="1"/>
</dbReference>
<organism evidence="2 3">
    <name type="scientific">Parabacteroides hominis</name>
    <dbReference type="NCBI Taxonomy" id="2763057"/>
    <lineage>
        <taxon>Bacteria</taxon>
        <taxon>Pseudomonadati</taxon>
        <taxon>Bacteroidota</taxon>
        <taxon>Bacteroidia</taxon>
        <taxon>Bacteroidales</taxon>
        <taxon>Tannerellaceae</taxon>
        <taxon>Parabacteroides</taxon>
    </lineage>
</organism>
<keyword evidence="3" id="KW-1185">Reference proteome</keyword>
<evidence type="ECO:0000313" key="2">
    <source>
        <dbReference type="EMBL" id="MBC5632178.1"/>
    </source>
</evidence>
<dbReference type="RefSeq" id="WP_186928960.1">
    <property type="nucleotide sequence ID" value="NZ_JACOOJ010000006.1"/>
</dbReference>
<gene>
    <name evidence="2" type="ORF">H8S65_05240</name>
</gene>
<dbReference type="InterPro" id="IPR041700">
    <property type="entry name" value="OMP_b-brl_3"/>
</dbReference>
<evidence type="ECO:0000313" key="3">
    <source>
        <dbReference type="Proteomes" id="UP000651475"/>
    </source>
</evidence>
<dbReference type="SUPFAM" id="SSF56935">
    <property type="entry name" value="Porins"/>
    <property type="match status" value="1"/>
</dbReference>
<dbReference type="Proteomes" id="UP000651475">
    <property type="component" value="Unassembled WGS sequence"/>
</dbReference>
<feature type="domain" description="Outer membrane protein beta-barrel" evidence="1">
    <location>
        <begin position="376"/>
        <end position="769"/>
    </location>
</feature>
<dbReference type="EMBL" id="JACOOJ010000006">
    <property type="protein sequence ID" value="MBC5632178.1"/>
    <property type="molecule type" value="Genomic_DNA"/>
</dbReference>
<reference evidence="2 3" key="1">
    <citation type="submission" date="2020-08" db="EMBL/GenBank/DDBJ databases">
        <title>Genome public.</title>
        <authorList>
            <person name="Liu C."/>
            <person name="Sun Q."/>
        </authorList>
    </citation>
    <scope>NUCLEOTIDE SEQUENCE [LARGE SCALE GENOMIC DNA]</scope>
    <source>
        <strain evidence="2 3">NSJ-79</strain>
    </source>
</reference>
<comment type="caution">
    <text evidence="2">The sequence shown here is derived from an EMBL/GenBank/DDBJ whole genome shotgun (WGS) entry which is preliminary data.</text>
</comment>
<accession>A0ABR7DMZ9</accession>
<dbReference type="Pfam" id="PF13715">
    <property type="entry name" value="CarbopepD_reg_2"/>
    <property type="match status" value="1"/>
</dbReference>
<name>A0ABR7DMZ9_9BACT</name>
<evidence type="ECO:0000259" key="1">
    <source>
        <dbReference type="Pfam" id="PF14905"/>
    </source>
</evidence>
<sequence length="791" mass="89099">MKRILYYSLVLFVAGSEMIQAQDWIHGKVVDKEEQPVDGVAVVLQTLDSIYIDAAVTDSLGTFRLNQEAGQAYRLLFQHLLYEPACKEISTAEAGTIFLKGKDYELEGVVVKAERPQVKVENGALKYDVPQLMKDKAVSNAFEVVKQIPGVIGTDDNIQLLGAGSPSIVINGQLTTMSVDQLVGLLKTIPASFVSNVEIMYNAPARYNIKGAMINVVLDKETTGNNSFQGEAGVDYLQRHYAEGKAHGNLLYSTSRLNIDFLVNGAKGRNYMGEEILARHTLKDQVTEVNQSGRGIRNGMDGTMRLGVDYTFRNDDELSAAYYLKAGKSDIERMATTTFQALESGQSAEERFSRTYVEGNSALHNVRIQYDGHAGLMAGADFTRYHSPGFQTFVDQSRETTVTDMQNNSKQNISQGALFINHSHTFETGWALNYGVHGGFTSSKTYIDYLYNKGNGYELAPDELENNRQKEYSGNAFLEVSKDFGSHFSGTASLKAEYFKSDYISNGVKSTLWNNWTLFPNATLSYMIDPMNILQLNVSSDKTYPSYWDVTPQASPINSYSVVLGNPSLKPYRSYSGQLLYILKQKYTILAFCDYVPDYFVQLPYQNTSELKNVFRFENMDYLLQFGVGVIVPFRVGEFWNSQVTLTGQRIQEKLDHFHDLSFNNEKYTGQFKMDNTFTLSKSRPNLKLDLNGYFVTGAVQGVYDLGYLYDVSSALKWQFADDRATLILKCNNIFRSNMPHTMEINQSGQYSRLWKLDDQRCVTVSFVWKFGGYKKKEHEAVDASRFGKSM</sequence>
<dbReference type="Pfam" id="PF14905">
    <property type="entry name" value="OMP_b-brl_3"/>
    <property type="match status" value="1"/>
</dbReference>
<proteinExistence type="predicted"/>
<keyword evidence="2" id="KW-0675">Receptor</keyword>
<dbReference type="InterPro" id="IPR008969">
    <property type="entry name" value="CarboxyPept-like_regulatory"/>
</dbReference>